<reference evidence="1 2" key="1">
    <citation type="journal article" date="2015" name="Genome Biol. Evol.">
        <title>Phylogenomic analyses indicate that early fungi evolved digesting cell walls of algal ancestors of land plants.</title>
        <authorList>
            <person name="Chang Y."/>
            <person name="Wang S."/>
            <person name="Sekimoto S."/>
            <person name="Aerts A.L."/>
            <person name="Choi C."/>
            <person name="Clum A."/>
            <person name="LaButti K.M."/>
            <person name="Lindquist E.A."/>
            <person name="Yee Ngan C."/>
            <person name="Ohm R.A."/>
            <person name="Salamov A.A."/>
            <person name="Grigoriev I.V."/>
            <person name="Spatafora J.W."/>
            <person name="Berbee M.L."/>
        </authorList>
    </citation>
    <scope>NUCLEOTIDE SEQUENCE [LARGE SCALE GENOMIC DNA]</scope>
    <source>
        <strain evidence="1 2">NRRL 28638</strain>
    </source>
</reference>
<accession>A0A137NRG5</accession>
<sequence length="324" mass="37486">MLVKYLLAPILMVDSSRQLHFGDNLQTSPKSLEAPGSKLNRVAMKLYNLALENIKKSDHIYPLLISAGPKLTLIDKRAGHNIYYTTKFQVPLKFTILKQVSHTSLGLVSILTSFVQKEIPVEFLEPLGELESSLLDIKESLHTYYNGTLTQNELYINSHFIDLTLDFLRYTRPRKFVDDISYFSYNRAIEQIMKDNMQYSANAFVEELHNSFQALVKQMNKGSEYWNDLKVVFLSNHFAKNRNMALLYFQQAIPKLELCDQIYFSDTADENAIIHNVGKHYLELNKLGTDLFRDKGFMHRDILGEGTEIYLNKLKRQGRIPISF</sequence>
<dbReference type="OMA" id="TRRYHEY"/>
<evidence type="ECO:0000313" key="2">
    <source>
        <dbReference type="Proteomes" id="UP000070444"/>
    </source>
</evidence>
<proteinExistence type="predicted"/>
<dbReference type="Proteomes" id="UP000070444">
    <property type="component" value="Unassembled WGS sequence"/>
</dbReference>
<dbReference type="EMBL" id="KQ964923">
    <property type="protein sequence ID" value="KXN65280.1"/>
    <property type="molecule type" value="Genomic_DNA"/>
</dbReference>
<dbReference type="AlphaFoldDB" id="A0A137NRG5"/>
<evidence type="ECO:0000313" key="1">
    <source>
        <dbReference type="EMBL" id="KXN65280.1"/>
    </source>
</evidence>
<gene>
    <name evidence="1" type="ORF">CONCODRAFT_13187</name>
</gene>
<organism evidence="1 2">
    <name type="scientific">Conidiobolus coronatus (strain ATCC 28846 / CBS 209.66 / NRRL 28638)</name>
    <name type="common">Delacroixia coronata</name>
    <dbReference type="NCBI Taxonomy" id="796925"/>
    <lineage>
        <taxon>Eukaryota</taxon>
        <taxon>Fungi</taxon>
        <taxon>Fungi incertae sedis</taxon>
        <taxon>Zoopagomycota</taxon>
        <taxon>Entomophthoromycotina</taxon>
        <taxon>Entomophthoromycetes</taxon>
        <taxon>Entomophthorales</taxon>
        <taxon>Ancylistaceae</taxon>
        <taxon>Conidiobolus</taxon>
    </lineage>
</organism>
<keyword evidence="2" id="KW-1185">Reference proteome</keyword>
<name>A0A137NRG5_CONC2</name>
<protein>
    <submittedName>
        <fullName evidence="1">Uncharacterized protein</fullName>
    </submittedName>
</protein>